<dbReference type="PANTHER" id="PTHR21310:SF15">
    <property type="entry name" value="AMINOGLYCOSIDE PHOSPHOTRANSFERASE DOMAIN-CONTAINING PROTEIN"/>
    <property type="match status" value="1"/>
</dbReference>
<dbReference type="OrthoDB" id="9797603at2"/>
<evidence type="ECO:0000313" key="2">
    <source>
        <dbReference type="EMBL" id="REG01439.1"/>
    </source>
</evidence>
<evidence type="ECO:0000313" key="3">
    <source>
        <dbReference type="Proteomes" id="UP000256913"/>
    </source>
</evidence>
<organism evidence="2 3">
    <name type="scientific">Asanoa ferruginea</name>
    <dbReference type="NCBI Taxonomy" id="53367"/>
    <lineage>
        <taxon>Bacteria</taxon>
        <taxon>Bacillati</taxon>
        <taxon>Actinomycetota</taxon>
        <taxon>Actinomycetes</taxon>
        <taxon>Micromonosporales</taxon>
        <taxon>Micromonosporaceae</taxon>
        <taxon>Asanoa</taxon>
    </lineage>
</organism>
<sequence length="269" mass="29432">MEFDSVRRLLDRHWPSLDVHTVRPLGSGFDHLAYEVNTDLVVRVARSPDISEMSGEAEILAAVRAATTVPVPEPILVDASAGLMVYRKLPGTPAAGLPEPSRVAATVVGALRQLMRDIAAIPVGPVDDAPPSEWLDEARSEFADIRAEIPAAHQRAVELFLSQEPPPPYTGQPVFCHNDLGIEHVLVDPETRTLTGVIDWTDAARTEPAHDLGRLFRDLGPQVGPVDDRALFFARCGTLEDLHYGLTEGRDRYAINARAAFDHVFAAER</sequence>
<name>A0A3D9ZW05_9ACTN</name>
<dbReference type="Proteomes" id="UP000256913">
    <property type="component" value="Unassembled WGS sequence"/>
</dbReference>
<accession>A0A3D9ZW05</accession>
<dbReference type="InterPro" id="IPR011009">
    <property type="entry name" value="Kinase-like_dom_sf"/>
</dbReference>
<keyword evidence="2" id="KW-0808">Transferase</keyword>
<dbReference type="GO" id="GO:0016301">
    <property type="term" value="F:kinase activity"/>
    <property type="evidence" value="ECO:0007669"/>
    <property type="project" value="UniProtKB-KW"/>
</dbReference>
<dbReference type="AlphaFoldDB" id="A0A3D9ZW05"/>
<dbReference type="RefSeq" id="WP_116073704.1">
    <property type="nucleotide sequence ID" value="NZ_BONB01000012.1"/>
</dbReference>
<dbReference type="Gene3D" id="3.30.200.20">
    <property type="entry name" value="Phosphorylase Kinase, domain 1"/>
    <property type="match status" value="1"/>
</dbReference>
<dbReference type="EMBL" id="QUMQ01000001">
    <property type="protein sequence ID" value="REG01439.1"/>
    <property type="molecule type" value="Genomic_DNA"/>
</dbReference>
<evidence type="ECO:0000259" key="1">
    <source>
        <dbReference type="Pfam" id="PF01636"/>
    </source>
</evidence>
<dbReference type="Pfam" id="PF01636">
    <property type="entry name" value="APH"/>
    <property type="match status" value="1"/>
</dbReference>
<dbReference type="SUPFAM" id="SSF56112">
    <property type="entry name" value="Protein kinase-like (PK-like)"/>
    <property type="match status" value="1"/>
</dbReference>
<keyword evidence="2" id="KW-0418">Kinase</keyword>
<dbReference type="Gene3D" id="3.90.1200.10">
    <property type="match status" value="1"/>
</dbReference>
<feature type="domain" description="Aminoglycoside phosphotransferase" evidence="1">
    <location>
        <begin position="21"/>
        <end position="236"/>
    </location>
</feature>
<dbReference type="InterPro" id="IPR051678">
    <property type="entry name" value="AGP_Transferase"/>
</dbReference>
<comment type="caution">
    <text evidence="2">The sequence shown here is derived from an EMBL/GenBank/DDBJ whole genome shotgun (WGS) entry which is preliminary data.</text>
</comment>
<dbReference type="InterPro" id="IPR002575">
    <property type="entry name" value="Aminoglycoside_PTrfase"/>
</dbReference>
<reference evidence="2 3" key="1">
    <citation type="submission" date="2018-08" db="EMBL/GenBank/DDBJ databases">
        <title>Sequencing the genomes of 1000 actinobacteria strains.</title>
        <authorList>
            <person name="Klenk H.-P."/>
        </authorList>
    </citation>
    <scope>NUCLEOTIDE SEQUENCE [LARGE SCALE GENOMIC DNA]</scope>
    <source>
        <strain evidence="2 3">DSM 44099</strain>
    </source>
</reference>
<proteinExistence type="predicted"/>
<gene>
    <name evidence="2" type="ORF">DFJ67_7523</name>
</gene>
<dbReference type="PANTHER" id="PTHR21310">
    <property type="entry name" value="AMINOGLYCOSIDE PHOSPHOTRANSFERASE-RELATED-RELATED"/>
    <property type="match status" value="1"/>
</dbReference>
<keyword evidence="3" id="KW-1185">Reference proteome</keyword>
<protein>
    <submittedName>
        <fullName evidence="2">Aminoglycoside phosphotransferase (APT) family kinase protein</fullName>
    </submittedName>
</protein>